<protein>
    <submittedName>
        <fullName evidence="2">Uncharacterized protein</fullName>
    </submittedName>
</protein>
<organism evidence="2 3">
    <name type="scientific">Streptomyces cacaoi</name>
    <dbReference type="NCBI Taxonomy" id="1898"/>
    <lineage>
        <taxon>Bacteria</taxon>
        <taxon>Bacillati</taxon>
        <taxon>Actinomycetota</taxon>
        <taxon>Actinomycetes</taxon>
        <taxon>Kitasatosporales</taxon>
        <taxon>Streptomycetaceae</taxon>
        <taxon>Streptomyces</taxon>
    </lineage>
</organism>
<dbReference type="EMBL" id="BJMM01000021">
    <property type="protein sequence ID" value="GEB51532.1"/>
    <property type="molecule type" value="Genomic_DNA"/>
</dbReference>
<reference evidence="2 3" key="1">
    <citation type="submission" date="2019-06" db="EMBL/GenBank/DDBJ databases">
        <title>Whole genome shotgun sequence of Streptomyces cacaoi subsp. cacaoi NBRC 12748.</title>
        <authorList>
            <person name="Hosoyama A."/>
            <person name="Uohara A."/>
            <person name="Ohji S."/>
            <person name="Ichikawa N."/>
        </authorList>
    </citation>
    <scope>NUCLEOTIDE SEQUENCE [LARGE SCALE GENOMIC DNA]</scope>
    <source>
        <strain evidence="2 3">NBRC 12748</strain>
    </source>
</reference>
<feature type="compositionally biased region" description="Low complexity" evidence="1">
    <location>
        <begin position="43"/>
        <end position="64"/>
    </location>
</feature>
<name>A0A4Y3R1W8_STRCI</name>
<gene>
    <name evidence="2" type="ORF">SCA03_40830</name>
</gene>
<proteinExistence type="predicted"/>
<feature type="compositionally biased region" description="Low complexity" evidence="1">
    <location>
        <begin position="70"/>
        <end position="87"/>
    </location>
</feature>
<sequence>MRHRVPQRSPGSPHRRPLATFLTLLWGVLLLVAGVGTVTAAADDPTGPGTGAPASAATPHGAPARPAPVRPARGHPAAAEAPGAGAVHGHGHGHTVQAAHTALVPASHEARLAGHPPLPTALPVRAVPDDEPPLPSALVAGPRQERAPPQNDDSPRSARGPPALRSS</sequence>
<keyword evidence="3" id="KW-1185">Reference proteome</keyword>
<dbReference type="Proteomes" id="UP000319210">
    <property type="component" value="Unassembled WGS sequence"/>
</dbReference>
<evidence type="ECO:0000313" key="3">
    <source>
        <dbReference type="Proteomes" id="UP000319210"/>
    </source>
</evidence>
<feature type="region of interest" description="Disordered" evidence="1">
    <location>
        <begin position="112"/>
        <end position="167"/>
    </location>
</feature>
<dbReference type="AlphaFoldDB" id="A0A4Y3R1W8"/>
<feature type="region of interest" description="Disordered" evidence="1">
    <location>
        <begin position="43"/>
        <end position="100"/>
    </location>
</feature>
<dbReference type="RefSeq" id="WP_086818160.1">
    <property type="nucleotide sequence ID" value="NZ_BJMM01000021.1"/>
</dbReference>
<accession>A0A4Y3R1W8</accession>
<comment type="caution">
    <text evidence="2">The sequence shown here is derived from an EMBL/GenBank/DDBJ whole genome shotgun (WGS) entry which is preliminary data.</text>
</comment>
<evidence type="ECO:0000313" key="2">
    <source>
        <dbReference type="EMBL" id="GEB51532.1"/>
    </source>
</evidence>
<evidence type="ECO:0000256" key="1">
    <source>
        <dbReference type="SAM" id="MobiDB-lite"/>
    </source>
</evidence>